<evidence type="ECO:0008006" key="4">
    <source>
        <dbReference type="Google" id="ProtNLM"/>
    </source>
</evidence>
<reference evidence="2 3" key="1">
    <citation type="submission" date="2020-08" db="EMBL/GenBank/DDBJ databases">
        <title>Genomic Encyclopedia of Type Strains, Phase IV (KMG-IV): sequencing the most valuable type-strain genomes for metagenomic binning, comparative biology and taxonomic classification.</title>
        <authorList>
            <person name="Goeker M."/>
        </authorList>
    </citation>
    <scope>NUCLEOTIDE SEQUENCE [LARGE SCALE GENOMIC DNA]</scope>
    <source>
        <strain evidence="2 3">DSM 12251</strain>
    </source>
</reference>
<name>A0A7W7YJU7_9BACT</name>
<keyword evidence="1" id="KW-0732">Signal</keyword>
<evidence type="ECO:0000313" key="3">
    <source>
        <dbReference type="Proteomes" id="UP000534294"/>
    </source>
</evidence>
<protein>
    <recommendedName>
        <fullName evidence="4">MetA-pathway of phenol degradation</fullName>
    </recommendedName>
</protein>
<dbReference type="EMBL" id="JACHIF010000003">
    <property type="protein sequence ID" value="MBB5037523.1"/>
    <property type="molecule type" value="Genomic_DNA"/>
</dbReference>
<accession>A0A7W7YJU7</accession>
<comment type="caution">
    <text evidence="2">The sequence shown here is derived from an EMBL/GenBank/DDBJ whole genome shotgun (WGS) entry which is preliminary data.</text>
</comment>
<keyword evidence="3" id="KW-1185">Reference proteome</keyword>
<evidence type="ECO:0000256" key="1">
    <source>
        <dbReference type="SAM" id="SignalP"/>
    </source>
</evidence>
<dbReference type="RefSeq" id="WP_184207510.1">
    <property type="nucleotide sequence ID" value="NZ_JACHIF010000003.1"/>
</dbReference>
<feature type="chain" id="PRO_5031145539" description="MetA-pathway of phenol degradation" evidence="1">
    <location>
        <begin position="28"/>
        <end position="295"/>
    </location>
</feature>
<dbReference type="AlphaFoldDB" id="A0A7W7YJU7"/>
<sequence length="295" mass="31075">MKLKSMTSVITKSALVLAASASLSAFAGTSAPAKGVTPVVPEESGALFDTVGATLEVGYDTRYYFRGLWFADNTVWTGLSLSIPLTEQLSLGFGALYTTTVETSSSNAGIGGVDGAGDFDYSELDLSTSLTYDAGFAKFGLVYTHYEFFDGFSGTNFGIPNGGGELNVSGVEEVGMTVAAPLGPVNFYAGFFYDLTIGASYAEVGADLPIEITSWLSLVPAVKTGYGFSNYYTIVGQSHQSGLTHVIPSLSAPIKLTKSATLTPYIAYNISLDTRHLNNTEDNEIFGGVKLSVSF</sequence>
<evidence type="ECO:0000313" key="2">
    <source>
        <dbReference type="EMBL" id="MBB5037523.1"/>
    </source>
</evidence>
<organism evidence="2 3">
    <name type="scientific">Prosthecobacter dejongeii</name>
    <dbReference type="NCBI Taxonomy" id="48465"/>
    <lineage>
        <taxon>Bacteria</taxon>
        <taxon>Pseudomonadati</taxon>
        <taxon>Verrucomicrobiota</taxon>
        <taxon>Verrucomicrobiia</taxon>
        <taxon>Verrucomicrobiales</taxon>
        <taxon>Verrucomicrobiaceae</taxon>
        <taxon>Prosthecobacter</taxon>
    </lineage>
</organism>
<proteinExistence type="predicted"/>
<gene>
    <name evidence="2" type="ORF">HNQ64_001772</name>
</gene>
<feature type="signal peptide" evidence="1">
    <location>
        <begin position="1"/>
        <end position="27"/>
    </location>
</feature>
<dbReference type="Proteomes" id="UP000534294">
    <property type="component" value="Unassembled WGS sequence"/>
</dbReference>